<proteinExistence type="inferred from homology"/>
<dbReference type="InterPro" id="IPR001991">
    <property type="entry name" value="Na-dicarboxylate_symporter"/>
</dbReference>
<comment type="caution">
    <text evidence="6">Lacks conserved residue(s) required for the propagation of feature annotation.</text>
</comment>
<keyword evidence="9" id="KW-1185">Reference proteome</keyword>
<feature type="transmembrane region" description="Helical" evidence="6">
    <location>
        <begin position="106"/>
        <end position="130"/>
    </location>
</feature>
<gene>
    <name evidence="8" type="ORF">MHBO_005061</name>
</gene>
<dbReference type="PRINTS" id="PR00173">
    <property type="entry name" value="EDTRNSPORT"/>
</dbReference>
<comment type="similarity">
    <text evidence="6">Belongs to the dicarboxylate/amino acid:cation symporter (DAACS) (TC 2.A.23) family.</text>
</comment>
<feature type="transmembrane region" description="Helical" evidence="6">
    <location>
        <begin position="74"/>
        <end position="94"/>
    </location>
</feature>
<comment type="subcellular location">
    <subcellularLocation>
        <location evidence="1 6">Membrane</location>
        <topology evidence="1 6">Multi-pass membrane protein</topology>
    </subcellularLocation>
</comment>
<feature type="chain" id="PRO_5046003631" description="Amino acid transporter" evidence="7">
    <location>
        <begin position="19"/>
        <end position="153"/>
    </location>
</feature>
<dbReference type="SUPFAM" id="SSF118215">
    <property type="entry name" value="Proton glutamate symport protein"/>
    <property type="match status" value="1"/>
</dbReference>
<keyword evidence="2 6" id="KW-0813">Transport</keyword>
<keyword evidence="4 6" id="KW-1133">Transmembrane helix</keyword>
<evidence type="ECO:0000313" key="9">
    <source>
        <dbReference type="Proteomes" id="UP001439008"/>
    </source>
</evidence>
<dbReference type="Proteomes" id="UP001439008">
    <property type="component" value="Unassembled WGS sequence"/>
</dbReference>
<dbReference type="InterPro" id="IPR036458">
    <property type="entry name" value="Na:dicarbo_symporter_sf"/>
</dbReference>
<name>A0ABV2AVY2_9EUKA</name>
<feature type="signal peptide" evidence="7">
    <location>
        <begin position="1"/>
        <end position="18"/>
    </location>
</feature>
<dbReference type="Pfam" id="PF00375">
    <property type="entry name" value="SDF"/>
    <property type="match status" value="1"/>
</dbReference>
<evidence type="ECO:0000256" key="5">
    <source>
        <dbReference type="ARBA" id="ARBA00023136"/>
    </source>
</evidence>
<sequence>SIAFYLLTSFFAALQGLAFMNIIKPGTHNIACTVTSQVHQIGPVQKLTFLDSMIKMLKLAIPANILLAITNDNILGVLVIFLTIGFFMAGYIDTEGGKQMKTLLDLIYQTIVDAVYLVIGFTPIGVFSLIAGQISQLSDLCILAKMGIYIAVF</sequence>
<dbReference type="InterPro" id="IPR050746">
    <property type="entry name" value="DAACS"/>
</dbReference>
<keyword evidence="6" id="KW-0769">Symport</keyword>
<dbReference type="PANTHER" id="PTHR11958">
    <property type="entry name" value="SODIUM/DICARBOXYLATE SYMPORTER-RELATED"/>
    <property type="match status" value="1"/>
</dbReference>
<evidence type="ECO:0000256" key="3">
    <source>
        <dbReference type="ARBA" id="ARBA00022692"/>
    </source>
</evidence>
<evidence type="ECO:0000256" key="6">
    <source>
        <dbReference type="RuleBase" id="RU361216"/>
    </source>
</evidence>
<evidence type="ECO:0000313" key="8">
    <source>
        <dbReference type="EMBL" id="MES1923483.1"/>
    </source>
</evidence>
<evidence type="ECO:0000256" key="7">
    <source>
        <dbReference type="SAM" id="SignalP"/>
    </source>
</evidence>
<comment type="caution">
    <text evidence="8">The sequence shown here is derived from an EMBL/GenBank/DDBJ whole genome shotgun (WGS) entry which is preliminary data.</text>
</comment>
<reference evidence="8 9" key="1">
    <citation type="journal article" date="2024" name="BMC Biol.">
        <title>Comparative genomics of Ascetosporea gives new insight into the evolutionary basis for animal parasitism in Rhizaria.</title>
        <authorList>
            <person name="Hiltunen Thoren M."/>
            <person name="Onut-Brannstrom I."/>
            <person name="Alfjorden A."/>
            <person name="Peckova H."/>
            <person name="Swords F."/>
            <person name="Hooper C."/>
            <person name="Holzer A.S."/>
            <person name="Bass D."/>
            <person name="Burki F."/>
        </authorList>
    </citation>
    <scope>NUCLEOTIDE SEQUENCE [LARGE SCALE GENOMIC DNA]</scope>
    <source>
        <strain evidence="8">20-A016</strain>
    </source>
</reference>
<dbReference type="PANTHER" id="PTHR11958:SF63">
    <property type="entry name" value="AMINO ACID TRANSPORTER"/>
    <property type="match status" value="1"/>
</dbReference>
<evidence type="ECO:0000256" key="2">
    <source>
        <dbReference type="ARBA" id="ARBA00022448"/>
    </source>
</evidence>
<dbReference type="EMBL" id="JBDODL010006415">
    <property type="protein sequence ID" value="MES1923483.1"/>
    <property type="molecule type" value="Genomic_DNA"/>
</dbReference>
<keyword evidence="5 6" id="KW-0472">Membrane</keyword>
<organism evidence="8 9">
    <name type="scientific">Bonamia ostreae</name>
    <dbReference type="NCBI Taxonomy" id="126728"/>
    <lineage>
        <taxon>Eukaryota</taxon>
        <taxon>Sar</taxon>
        <taxon>Rhizaria</taxon>
        <taxon>Endomyxa</taxon>
        <taxon>Ascetosporea</taxon>
        <taxon>Haplosporida</taxon>
        <taxon>Bonamia</taxon>
    </lineage>
</organism>
<protein>
    <recommendedName>
        <fullName evidence="6">Amino acid transporter</fullName>
    </recommendedName>
</protein>
<evidence type="ECO:0000256" key="4">
    <source>
        <dbReference type="ARBA" id="ARBA00022989"/>
    </source>
</evidence>
<keyword evidence="7" id="KW-0732">Signal</keyword>
<feature type="non-terminal residue" evidence="8">
    <location>
        <position position="153"/>
    </location>
</feature>
<accession>A0ABV2AVY2</accession>
<feature type="non-terminal residue" evidence="8">
    <location>
        <position position="1"/>
    </location>
</feature>
<evidence type="ECO:0000256" key="1">
    <source>
        <dbReference type="ARBA" id="ARBA00004141"/>
    </source>
</evidence>
<keyword evidence="3 6" id="KW-0812">Transmembrane</keyword>
<dbReference type="Gene3D" id="1.10.3860.10">
    <property type="entry name" value="Sodium:dicarboxylate symporter"/>
    <property type="match status" value="1"/>
</dbReference>